<name>A0A833LVA9_9LEPT</name>
<evidence type="ECO:0000313" key="2">
    <source>
        <dbReference type="Proteomes" id="UP000460298"/>
    </source>
</evidence>
<proteinExistence type="predicted"/>
<reference evidence="1 2" key="1">
    <citation type="submission" date="2019-10" db="EMBL/GenBank/DDBJ databases">
        <title>Extracellular Electron Transfer in a Candidatus Methanoperedens spp. Enrichment Culture.</title>
        <authorList>
            <person name="Berger S."/>
            <person name="Rangel Shaw D."/>
            <person name="Berben T."/>
            <person name="In 'T Zandt M."/>
            <person name="Frank J."/>
            <person name="Reimann J."/>
            <person name="Jetten M.S.M."/>
            <person name="Welte C.U."/>
        </authorList>
    </citation>
    <scope>NUCLEOTIDE SEQUENCE [LARGE SCALE GENOMIC DNA]</scope>
    <source>
        <strain evidence="1">SB12</strain>
    </source>
</reference>
<dbReference type="AlphaFoldDB" id="A0A833LVA9"/>
<dbReference type="Proteomes" id="UP000460298">
    <property type="component" value="Unassembled WGS sequence"/>
</dbReference>
<accession>A0A833LVA9</accession>
<comment type="caution">
    <text evidence="1">The sequence shown here is derived from an EMBL/GenBank/DDBJ whole genome shotgun (WGS) entry which is preliminary data.</text>
</comment>
<sequence>MKQRVWLSYDLGVKGDYEGIYSWLDSYKADECGDSFATFVFNYESDVVSELRTEIEKNIEIRKRDRVYLVFKNEDGKTVGKFLFGNRKAAPWVGYAGHKVEDEDDTF</sequence>
<gene>
    <name evidence="1" type="ORF">F9K24_19895</name>
</gene>
<protein>
    <submittedName>
        <fullName evidence="1">Uncharacterized protein</fullName>
    </submittedName>
</protein>
<evidence type="ECO:0000313" key="1">
    <source>
        <dbReference type="EMBL" id="KAB2929439.1"/>
    </source>
</evidence>
<organism evidence="1 2">
    <name type="scientific">Leptonema illini</name>
    <dbReference type="NCBI Taxonomy" id="183"/>
    <lineage>
        <taxon>Bacteria</taxon>
        <taxon>Pseudomonadati</taxon>
        <taxon>Spirochaetota</taxon>
        <taxon>Spirochaetia</taxon>
        <taxon>Leptospirales</taxon>
        <taxon>Leptospiraceae</taxon>
        <taxon>Leptonema</taxon>
    </lineage>
</organism>
<dbReference type="EMBL" id="WBUI01000031">
    <property type="protein sequence ID" value="KAB2929439.1"/>
    <property type="molecule type" value="Genomic_DNA"/>
</dbReference>